<sequence length="215" mass="22850">MASSPKRPRLTRRESQERTRSDLIAAAIDLFATNGVAGSPLNAVAEHAGFSRGAIHGNFADKVELASAVVHSVAIDLGTQLTEVLSRPASTRTRLANYITTSMDYSRTKPASAAAIVAAVEYLSRSGAESYDDRAKDSAGDLVALFEEGQRLGQMRRFDPLTMALALRSVLDTTAASLSRRGGSAHTEAMTSELLALFDHATRSTTTADPQGTHS</sequence>
<evidence type="ECO:0000313" key="6">
    <source>
        <dbReference type="EMBL" id="TSI15529.1"/>
    </source>
</evidence>
<evidence type="ECO:0000256" key="1">
    <source>
        <dbReference type="ARBA" id="ARBA00023015"/>
    </source>
</evidence>
<evidence type="ECO:0000256" key="2">
    <source>
        <dbReference type="ARBA" id="ARBA00023125"/>
    </source>
</evidence>
<feature type="domain" description="HTH tetR-type" evidence="5">
    <location>
        <begin position="17"/>
        <end position="77"/>
    </location>
</feature>
<dbReference type="Gene3D" id="1.10.357.10">
    <property type="entry name" value="Tetracycline Repressor, domain 2"/>
    <property type="match status" value="1"/>
</dbReference>
<dbReference type="Pfam" id="PF00440">
    <property type="entry name" value="TetR_N"/>
    <property type="match status" value="1"/>
</dbReference>
<dbReference type="Gene3D" id="1.10.10.60">
    <property type="entry name" value="Homeodomain-like"/>
    <property type="match status" value="1"/>
</dbReference>
<dbReference type="PANTHER" id="PTHR30055:SF234">
    <property type="entry name" value="HTH-TYPE TRANSCRIPTIONAL REGULATOR BETI"/>
    <property type="match status" value="1"/>
</dbReference>
<keyword evidence="1" id="KW-0805">Transcription regulation</keyword>
<dbReference type="GO" id="GO:0000976">
    <property type="term" value="F:transcription cis-regulatory region binding"/>
    <property type="evidence" value="ECO:0007669"/>
    <property type="project" value="TreeGrafter"/>
</dbReference>
<reference evidence="6 7" key="1">
    <citation type="submission" date="2019-07" db="EMBL/GenBank/DDBJ databases">
        <title>Draft genome sequence of Brevibacterium aurantiacum XU54 isolated from Xinjiang China.</title>
        <authorList>
            <person name="Xu X."/>
        </authorList>
    </citation>
    <scope>NUCLEOTIDE SEQUENCE [LARGE SCALE GENOMIC DNA]</scope>
    <source>
        <strain evidence="6 7">XU54</strain>
    </source>
</reference>
<dbReference type="InterPro" id="IPR050109">
    <property type="entry name" value="HTH-type_TetR-like_transc_reg"/>
</dbReference>
<proteinExistence type="predicted"/>
<dbReference type="AlphaFoldDB" id="A0A556CDL5"/>
<comment type="caution">
    <text evidence="6">The sequence shown here is derived from an EMBL/GenBank/DDBJ whole genome shotgun (WGS) entry which is preliminary data.</text>
</comment>
<dbReference type="GO" id="GO:0003700">
    <property type="term" value="F:DNA-binding transcription factor activity"/>
    <property type="evidence" value="ECO:0007669"/>
    <property type="project" value="TreeGrafter"/>
</dbReference>
<dbReference type="InterPro" id="IPR036271">
    <property type="entry name" value="Tet_transcr_reg_TetR-rel_C_sf"/>
</dbReference>
<dbReference type="PRINTS" id="PR00455">
    <property type="entry name" value="HTHTETR"/>
</dbReference>
<dbReference type="OrthoDB" id="9806334at2"/>
<dbReference type="SUPFAM" id="SSF46689">
    <property type="entry name" value="Homeodomain-like"/>
    <property type="match status" value="1"/>
</dbReference>
<dbReference type="PANTHER" id="PTHR30055">
    <property type="entry name" value="HTH-TYPE TRANSCRIPTIONAL REGULATOR RUTR"/>
    <property type="match status" value="1"/>
</dbReference>
<name>A0A556CDL5_BREAU</name>
<evidence type="ECO:0000256" key="3">
    <source>
        <dbReference type="ARBA" id="ARBA00023163"/>
    </source>
</evidence>
<organism evidence="6 7">
    <name type="scientific">Brevibacterium aurantiacum</name>
    <dbReference type="NCBI Taxonomy" id="273384"/>
    <lineage>
        <taxon>Bacteria</taxon>
        <taxon>Bacillati</taxon>
        <taxon>Actinomycetota</taxon>
        <taxon>Actinomycetes</taxon>
        <taxon>Micrococcales</taxon>
        <taxon>Brevibacteriaceae</taxon>
        <taxon>Brevibacterium</taxon>
    </lineage>
</organism>
<evidence type="ECO:0000259" key="5">
    <source>
        <dbReference type="PROSITE" id="PS50977"/>
    </source>
</evidence>
<dbReference type="RefSeq" id="WP_143922820.1">
    <property type="nucleotide sequence ID" value="NZ_VLTK01000006.1"/>
</dbReference>
<dbReference type="PROSITE" id="PS50977">
    <property type="entry name" value="HTH_TETR_2"/>
    <property type="match status" value="1"/>
</dbReference>
<evidence type="ECO:0000313" key="7">
    <source>
        <dbReference type="Proteomes" id="UP000316406"/>
    </source>
</evidence>
<dbReference type="InterPro" id="IPR009057">
    <property type="entry name" value="Homeodomain-like_sf"/>
</dbReference>
<keyword evidence="2 4" id="KW-0238">DNA-binding</keyword>
<evidence type="ECO:0000256" key="4">
    <source>
        <dbReference type="PROSITE-ProRule" id="PRU00335"/>
    </source>
</evidence>
<dbReference type="SUPFAM" id="SSF48498">
    <property type="entry name" value="Tetracyclin repressor-like, C-terminal domain"/>
    <property type="match status" value="1"/>
</dbReference>
<protein>
    <submittedName>
        <fullName evidence="6">TetR family transcriptional regulator</fullName>
    </submittedName>
</protein>
<keyword evidence="3" id="KW-0804">Transcription</keyword>
<accession>A0A556CDL5</accession>
<gene>
    <name evidence="6" type="ORF">FO013_12305</name>
</gene>
<dbReference type="EMBL" id="VLTK01000006">
    <property type="protein sequence ID" value="TSI15529.1"/>
    <property type="molecule type" value="Genomic_DNA"/>
</dbReference>
<feature type="DNA-binding region" description="H-T-H motif" evidence="4">
    <location>
        <begin position="40"/>
        <end position="59"/>
    </location>
</feature>
<keyword evidence="7" id="KW-1185">Reference proteome</keyword>
<dbReference type="InterPro" id="IPR001647">
    <property type="entry name" value="HTH_TetR"/>
</dbReference>
<dbReference type="Proteomes" id="UP000316406">
    <property type="component" value="Unassembled WGS sequence"/>
</dbReference>